<dbReference type="RefSeq" id="WP_011039777.1">
    <property type="nucleotide sequence ID" value="NZ_UGUA01000001.1"/>
</dbReference>
<dbReference type="EMBL" id="UGUA01000001">
    <property type="protein sequence ID" value="SUC33704.1"/>
    <property type="molecule type" value="Genomic_DNA"/>
</dbReference>
<protein>
    <recommendedName>
        <fullName evidence="3">Tellurite resistance protein</fullName>
    </recommendedName>
</protein>
<sequence>MNEVLKENLMKKQLPAFINDTLGNVPFGPTLKTQSNDVVVIGDNEYHVDDLMQRCSEDKNIKGMIAQLVEYIGKASPHKLYRYQNAGFLAKVWNGLTGAGETQKIEFKLYCRKVEAIAESAPVILKQAESVIPLLEALFSLYQRDISLLEQYIETAEIFITGFDGDKSLTSQISFGLDRLRRKIVNMKVTQATLEMHLSSVGLVLDASVGHVDRVKECLNDVLPMWRTQVRMFNAGVYDIENDTEAQKRFEALVKRMNVTKGKH</sequence>
<evidence type="ECO:0008006" key="3">
    <source>
        <dbReference type="Google" id="ProtNLM"/>
    </source>
</evidence>
<organism evidence="1 2">
    <name type="scientific">Providencia rustigianii</name>
    <dbReference type="NCBI Taxonomy" id="158850"/>
    <lineage>
        <taxon>Bacteria</taxon>
        <taxon>Pseudomonadati</taxon>
        <taxon>Pseudomonadota</taxon>
        <taxon>Gammaproteobacteria</taxon>
        <taxon>Enterobacterales</taxon>
        <taxon>Morganellaceae</taxon>
        <taxon>Providencia</taxon>
    </lineage>
</organism>
<evidence type="ECO:0000313" key="2">
    <source>
        <dbReference type="Proteomes" id="UP000255129"/>
    </source>
</evidence>
<reference evidence="1 2" key="1">
    <citation type="submission" date="2018-06" db="EMBL/GenBank/DDBJ databases">
        <authorList>
            <consortium name="Pathogen Informatics"/>
            <person name="Doyle S."/>
        </authorList>
    </citation>
    <scope>NUCLEOTIDE SEQUENCE [LARGE SCALE GENOMIC DNA]</scope>
    <source>
        <strain evidence="1 2">NCTC12026</strain>
    </source>
</reference>
<proteinExistence type="predicted"/>
<gene>
    <name evidence="1" type="ORF">NCTC12026_00025</name>
</gene>
<dbReference type="GeneID" id="89492316"/>
<evidence type="ECO:0000313" key="1">
    <source>
        <dbReference type="EMBL" id="SUC33704.1"/>
    </source>
</evidence>
<dbReference type="AlphaFoldDB" id="A0A379FXY4"/>
<accession>A0A379FXY4</accession>
<name>A0A379FXY4_9GAMM</name>
<dbReference type="Proteomes" id="UP000255129">
    <property type="component" value="Unassembled WGS sequence"/>
</dbReference>